<dbReference type="HAMAP" id="MF_00165">
    <property type="entry name" value="Thymidylate_kinase"/>
    <property type="match status" value="1"/>
</dbReference>
<evidence type="ECO:0000313" key="14">
    <source>
        <dbReference type="EMBL" id="SDE38115.1"/>
    </source>
</evidence>
<dbReference type="GO" id="GO:0006233">
    <property type="term" value="P:dTDP biosynthetic process"/>
    <property type="evidence" value="ECO:0007669"/>
    <property type="project" value="InterPro"/>
</dbReference>
<evidence type="ECO:0000256" key="10">
    <source>
        <dbReference type="ARBA" id="ARBA00048743"/>
    </source>
</evidence>
<evidence type="ECO:0000256" key="4">
    <source>
        <dbReference type="ARBA" id="ARBA00022679"/>
    </source>
</evidence>
<dbReference type="OrthoDB" id="9774907at2"/>
<evidence type="ECO:0000313" key="15">
    <source>
        <dbReference type="Proteomes" id="UP000243205"/>
    </source>
</evidence>
<evidence type="ECO:0000256" key="7">
    <source>
        <dbReference type="ARBA" id="ARBA00022777"/>
    </source>
</evidence>
<dbReference type="Proteomes" id="UP000243205">
    <property type="component" value="Unassembled WGS sequence"/>
</dbReference>
<evidence type="ECO:0000256" key="1">
    <source>
        <dbReference type="ARBA" id="ARBA00009776"/>
    </source>
</evidence>
<dbReference type="InterPro" id="IPR039430">
    <property type="entry name" value="Thymidylate_kin-like_dom"/>
</dbReference>
<reference evidence="15" key="1">
    <citation type="submission" date="2016-10" db="EMBL/GenBank/DDBJ databases">
        <authorList>
            <person name="Varghese N."/>
            <person name="Submissions S."/>
        </authorList>
    </citation>
    <scope>NUCLEOTIDE SEQUENCE [LARGE SCALE GENOMIC DNA]</scope>
    <source>
        <strain evidence="15">DSM 8987</strain>
    </source>
</reference>
<dbReference type="PANTHER" id="PTHR10344:SF4">
    <property type="entry name" value="UMP-CMP KINASE 2, MITOCHONDRIAL"/>
    <property type="match status" value="1"/>
</dbReference>
<keyword evidence="5 12" id="KW-0545">Nucleotide biosynthesis</keyword>
<dbReference type="FunFam" id="3.40.50.300:FF:000225">
    <property type="entry name" value="Thymidylate kinase"/>
    <property type="match status" value="1"/>
</dbReference>
<dbReference type="InterPro" id="IPR018094">
    <property type="entry name" value="Thymidylate_kinase"/>
</dbReference>
<comment type="similarity">
    <text evidence="1 12">Belongs to the thymidylate kinase family.</text>
</comment>
<dbReference type="RefSeq" id="WP_092078685.1">
    <property type="nucleotide sequence ID" value="NZ_CALFZY010000008.1"/>
</dbReference>
<organism evidence="14 15">
    <name type="scientific">Desulfuromonas thiophila</name>
    <dbReference type="NCBI Taxonomy" id="57664"/>
    <lineage>
        <taxon>Bacteria</taxon>
        <taxon>Pseudomonadati</taxon>
        <taxon>Thermodesulfobacteriota</taxon>
        <taxon>Desulfuromonadia</taxon>
        <taxon>Desulfuromonadales</taxon>
        <taxon>Desulfuromonadaceae</taxon>
        <taxon>Desulfuromonas</taxon>
    </lineage>
</organism>
<dbReference type="EC" id="2.7.4.9" evidence="2 12"/>
<dbReference type="SUPFAM" id="SSF52540">
    <property type="entry name" value="P-loop containing nucleoside triphosphate hydrolases"/>
    <property type="match status" value="1"/>
</dbReference>
<evidence type="ECO:0000256" key="12">
    <source>
        <dbReference type="HAMAP-Rule" id="MF_00165"/>
    </source>
</evidence>
<dbReference type="STRING" id="57664.SAMN05661003_10973"/>
<dbReference type="GO" id="GO:0006227">
    <property type="term" value="P:dUDP biosynthetic process"/>
    <property type="evidence" value="ECO:0007669"/>
    <property type="project" value="TreeGrafter"/>
</dbReference>
<dbReference type="GO" id="GO:0005829">
    <property type="term" value="C:cytosol"/>
    <property type="evidence" value="ECO:0007669"/>
    <property type="project" value="TreeGrafter"/>
</dbReference>
<comment type="function">
    <text evidence="11 12">Phosphorylation of dTMP to form dTDP in both de novo and salvage pathways of dTTP synthesis.</text>
</comment>
<dbReference type="InterPro" id="IPR027417">
    <property type="entry name" value="P-loop_NTPase"/>
</dbReference>
<dbReference type="GO" id="GO:0004798">
    <property type="term" value="F:dTMP kinase activity"/>
    <property type="evidence" value="ECO:0007669"/>
    <property type="project" value="UniProtKB-UniRule"/>
</dbReference>
<evidence type="ECO:0000256" key="11">
    <source>
        <dbReference type="ARBA" id="ARBA00057735"/>
    </source>
</evidence>
<keyword evidence="4 12" id="KW-0808">Transferase</keyword>
<feature type="binding site" evidence="12">
    <location>
        <begin position="9"/>
        <end position="16"/>
    </location>
    <ligand>
        <name>ATP</name>
        <dbReference type="ChEBI" id="CHEBI:30616"/>
    </ligand>
</feature>
<comment type="catalytic activity">
    <reaction evidence="10 12">
        <text>dTMP + ATP = dTDP + ADP</text>
        <dbReference type="Rhea" id="RHEA:13517"/>
        <dbReference type="ChEBI" id="CHEBI:30616"/>
        <dbReference type="ChEBI" id="CHEBI:58369"/>
        <dbReference type="ChEBI" id="CHEBI:63528"/>
        <dbReference type="ChEBI" id="CHEBI:456216"/>
        <dbReference type="EC" id="2.7.4.9"/>
    </reaction>
</comment>
<evidence type="ECO:0000256" key="8">
    <source>
        <dbReference type="ARBA" id="ARBA00022840"/>
    </source>
</evidence>
<sequence>MALFITFEGIEGCGKSTQLCLVAEQLRQQGYGVLTTREPGGCAIAEQIRALLLHPDHDILVPKAELLLYAAARAQHVEQIIRPALQQGQLVLCDRFCDATLAYQGYARQLEIAAIEHLNHYACSGLQPDLTFWLDLPVHIGLQRARQRNEDDALQHEQRFEQQDRQFHEQVRQGYLQLHQQQPERILRIDATGTVAEVTKRIATLLTSRLHAAS</sequence>
<dbReference type="CDD" id="cd01672">
    <property type="entry name" value="TMPK"/>
    <property type="match status" value="1"/>
</dbReference>
<keyword evidence="7 12" id="KW-0418">Kinase</keyword>
<evidence type="ECO:0000256" key="3">
    <source>
        <dbReference type="ARBA" id="ARBA00017144"/>
    </source>
</evidence>
<dbReference type="Gene3D" id="3.40.50.300">
    <property type="entry name" value="P-loop containing nucleotide triphosphate hydrolases"/>
    <property type="match status" value="1"/>
</dbReference>
<protein>
    <recommendedName>
        <fullName evidence="3 12">Thymidylate kinase</fullName>
        <ecNumber evidence="2 12">2.7.4.9</ecNumber>
    </recommendedName>
    <alternativeName>
        <fullName evidence="9 12">dTMP kinase</fullName>
    </alternativeName>
</protein>
<dbReference type="AlphaFoldDB" id="A0A1G7CI65"/>
<dbReference type="GO" id="GO:0006235">
    <property type="term" value="P:dTTP biosynthetic process"/>
    <property type="evidence" value="ECO:0007669"/>
    <property type="project" value="UniProtKB-UniRule"/>
</dbReference>
<dbReference type="GO" id="GO:0005524">
    <property type="term" value="F:ATP binding"/>
    <property type="evidence" value="ECO:0007669"/>
    <property type="project" value="UniProtKB-UniRule"/>
</dbReference>
<dbReference type="PANTHER" id="PTHR10344">
    <property type="entry name" value="THYMIDYLATE KINASE"/>
    <property type="match status" value="1"/>
</dbReference>
<keyword evidence="6 12" id="KW-0547">Nucleotide-binding</keyword>
<name>A0A1G7CI65_9BACT</name>
<keyword evidence="8 12" id="KW-0067">ATP-binding</keyword>
<evidence type="ECO:0000259" key="13">
    <source>
        <dbReference type="Pfam" id="PF02223"/>
    </source>
</evidence>
<evidence type="ECO:0000256" key="5">
    <source>
        <dbReference type="ARBA" id="ARBA00022727"/>
    </source>
</evidence>
<dbReference type="NCBIfam" id="TIGR00041">
    <property type="entry name" value="DTMP_kinase"/>
    <property type="match status" value="1"/>
</dbReference>
<feature type="domain" description="Thymidylate kinase-like" evidence="13">
    <location>
        <begin position="7"/>
        <end position="202"/>
    </location>
</feature>
<evidence type="ECO:0000256" key="9">
    <source>
        <dbReference type="ARBA" id="ARBA00029962"/>
    </source>
</evidence>
<evidence type="ECO:0000256" key="2">
    <source>
        <dbReference type="ARBA" id="ARBA00012980"/>
    </source>
</evidence>
<dbReference type="EMBL" id="FNAQ01000009">
    <property type="protein sequence ID" value="SDE38115.1"/>
    <property type="molecule type" value="Genomic_DNA"/>
</dbReference>
<gene>
    <name evidence="12" type="primary">tmk</name>
    <name evidence="14" type="ORF">SAMN05661003_10973</name>
</gene>
<accession>A0A1G7CI65</accession>
<dbReference type="Pfam" id="PF02223">
    <property type="entry name" value="Thymidylate_kin"/>
    <property type="match status" value="1"/>
</dbReference>
<proteinExistence type="inferred from homology"/>
<evidence type="ECO:0000256" key="6">
    <source>
        <dbReference type="ARBA" id="ARBA00022741"/>
    </source>
</evidence>
<keyword evidence="15" id="KW-1185">Reference proteome</keyword>